<evidence type="ECO:0000256" key="3">
    <source>
        <dbReference type="ARBA" id="ARBA00038502"/>
    </source>
</evidence>
<dbReference type="Gene3D" id="3.40.630.30">
    <property type="match status" value="1"/>
</dbReference>
<dbReference type="EMBL" id="VZDO01000009">
    <property type="protein sequence ID" value="KAB0679570.1"/>
    <property type="molecule type" value="Genomic_DNA"/>
</dbReference>
<dbReference type="AlphaFoldDB" id="A0A7V7TWG2"/>
<keyword evidence="2" id="KW-0012">Acyltransferase</keyword>
<dbReference type="PANTHER" id="PTHR43792:SF8">
    <property type="entry name" value="[RIBOSOMAL PROTEIN US5]-ALANINE N-ACETYLTRANSFERASE"/>
    <property type="match status" value="1"/>
</dbReference>
<comment type="caution">
    <text evidence="6">The sequence shown here is derived from an EMBL/GenBank/DDBJ whole genome shotgun (WGS) entry which is preliminary data.</text>
</comment>
<comment type="similarity">
    <text evidence="3">Belongs to the acetyltransferase family. RimJ subfamily.</text>
</comment>
<organism evidence="6 7">
    <name type="scientific">Plantimonas leprariae</name>
    <dbReference type="NCBI Taxonomy" id="2615207"/>
    <lineage>
        <taxon>Bacteria</taxon>
        <taxon>Pseudomonadati</taxon>
        <taxon>Pseudomonadota</taxon>
        <taxon>Alphaproteobacteria</taxon>
        <taxon>Hyphomicrobiales</taxon>
        <taxon>Aurantimonadaceae</taxon>
        <taxon>Plantimonas</taxon>
    </lineage>
</organism>
<dbReference type="InterPro" id="IPR051531">
    <property type="entry name" value="N-acetyltransferase"/>
</dbReference>
<evidence type="ECO:0000256" key="2">
    <source>
        <dbReference type="ARBA" id="ARBA00023315"/>
    </source>
</evidence>
<proteinExistence type="inferred from homology"/>
<dbReference type="PANTHER" id="PTHR43792">
    <property type="entry name" value="GNAT FAMILY, PUTATIVE (AFU_ORTHOLOGUE AFUA_3G00765)-RELATED-RELATED"/>
    <property type="match status" value="1"/>
</dbReference>
<gene>
    <name evidence="6" type="ORF">F6X38_12150</name>
</gene>
<feature type="region of interest" description="Disordered" evidence="4">
    <location>
        <begin position="203"/>
        <end position="227"/>
    </location>
</feature>
<dbReference type="GO" id="GO:0008999">
    <property type="term" value="F:protein-N-terminal-alanine acetyltransferase activity"/>
    <property type="evidence" value="ECO:0007669"/>
    <property type="project" value="TreeGrafter"/>
</dbReference>
<evidence type="ECO:0000256" key="1">
    <source>
        <dbReference type="ARBA" id="ARBA00022679"/>
    </source>
</evidence>
<evidence type="ECO:0000313" key="7">
    <source>
        <dbReference type="Proteomes" id="UP000432089"/>
    </source>
</evidence>
<protein>
    <submittedName>
        <fullName evidence="6">GNAT family N-acetyltransferase</fullName>
    </submittedName>
</protein>
<dbReference type="Proteomes" id="UP000432089">
    <property type="component" value="Unassembled WGS sequence"/>
</dbReference>
<dbReference type="GO" id="GO:0005737">
    <property type="term" value="C:cytoplasm"/>
    <property type="evidence" value="ECO:0007669"/>
    <property type="project" value="TreeGrafter"/>
</dbReference>
<dbReference type="InterPro" id="IPR000182">
    <property type="entry name" value="GNAT_dom"/>
</dbReference>
<accession>A0A7V7TWG2</accession>
<evidence type="ECO:0000313" key="6">
    <source>
        <dbReference type="EMBL" id="KAB0679570.1"/>
    </source>
</evidence>
<name>A0A7V7TWG2_9HYPH</name>
<dbReference type="SUPFAM" id="SSF55729">
    <property type="entry name" value="Acyl-CoA N-acyltransferases (Nat)"/>
    <property type="match status" value="1"/>
</dbReference>
<dbReference type="PROSITE" id="PS51186">
    <property type="entry name" value="GNAT"/>
    <property type="match status" value="1"/>
</dbReference>
<evidence type="ECO:0000256" key="4">
    <source>
        <dbReference type="SAM" id="MobiDB-lite"/>
    </source>
</evidence>
<evidence type="ECO:0000259" key="5">
    <source>
        <dbReference type="PROSITE" id="PS51186"/>
    </source>
</evidence>
<sequence>MGLFDAILSPSGPVLRGGRVVLRTPRMRDFEAWRKLREESREFLMPWEPLWTPDELTRKAYRMRLNRYLRETQERSGFTFFLKDAGTDELFGGLTLGLIRRGVAQTSTLGYWMGERHAGKGLMREAVELLKPFVFEVEGLHRIEAACLPSNARSIRLLERCGFRREGYLQKYLKIAGSWEDHHLYSLVAEDWAAELARQAAASRDGGPADRLARPPPPIAALDGANP</sequence>
<reference evidence="6 7" key="1">
    <citation type="submission" date="2019-09" db="EMBL/GenBank/DDBJ databases">
        <title>YIM 132180 draft genome.</title>
        <authorList>
            <person name="Zhang K."/>
        </authorList>
    </citation>
    <scope>NUCLEOTIDE SEQUENCE [LARGE SCALE GENOMIC DNA]</scope>
    <source>
        <strain evidence="6 7">YIM 132180</strain>
    </source>
</reference>
<keyword evidence="7" id="KW-1185">Reference proteome</keyword>
<dbReference type="Pfam" id="PF13302">
    <property type="entry name" value="Acetyltransf_3"/>
    <property type="match status" value="1"/>
</dbReference>
<feature type="domain" description="N-acetyltransferase" evidence="5">
    <location>
        <begin position="20"/>
        <end position="185"/>
    </location>
</feature>
<dbReference type="RefSeq" id="WP_150970094.1">
    <property type="nucleotide sequence ID" value="NZ_VZDO01000009.1"/>
</dbReference>
<keyword evidence="1 6" id="KW-0808">Transferase</keyword>
<dbReference type="InterPro" id="IPR016181">
    <property type="entry name" value="Acyl_CoA_acyltransferase"/>
</dbReference>